<keyword evidence="4" id="KW-1185">Reference proteome</keyword>
<evidence type="ECO:0000256" key="1">
    <source>
        <dbReference type="SAM" id="MobiDB-lite"/>
    </source>
</evidence>
<evidence type="ECO:0000313" key="3">
    <source>
        <dbReference type="EMBL" id="KAK3904829.1"/>
    </source>
</evidence>
<evidence type="ECO:0000259" key="2">
    <source>
        <dbReference type="Pfam" id="PF21138"/>
    </source>
</evidence>
<sequence>MAVDVPAFAQNQLSLLAAELAAEIAESSALVSLHSPQALQRAGVALTNLTLTSQRTGLGGKTVLELGPDPATTTSSSSGNGADLPEHGIRVGDIVIVAEQPAAGGVKKRE</sequence>
<dbReference type="GO" id="GO:0003723">
    <property type="term" value="F:RNA binding"/>
    <property type="evidence" value="ECO:0007669"/>
    <property type="project" value="InterPro"/>
</dbReference>
<dbReference type="Pfam" id="PF21138">
    <property type="entry name" value="SMUBP-2_HCS1_1B"/>
    <property type="match status" value="1"/>
</dbReference>
<gene>
    <name evidence="3" type="ORF">C8A05DRAFT_31352</name>
</gene>
<name>A0AAN6MQZ6_9PEZI</name>
<accession>A0AAN6MQZ6</accession>
<proteinExistence type="predicted"/>
<dbReference type="Gene3D" id="2.40.30.270">
    <property type="match status" value="1"/>
</dbReference>
<dbReference type="EMBL" id="MU855381">
    <property type="protein sequence ID" value="KAK3904829.1"/>
    <property type="molecule type" value="Genomic_DNA"/>
</dbReference>
<dbReference type="AlphaFoldDB" id="A0AAN6MQZ6"/>
<feature type="region of interest" description="Disordered" evidence="1">
    <location>
        <begin position="59"/>
        <end position="87"/>
    </location>
</feature>
<evidence type="ECO:0000313" key="4">
    <source>
        <dbReference type="Proteomes" id="UP001303889"/>
    </source>
</evidence>
<protein>
    <recommendedName>
        <fullName evidence="2">Helicase SMUBP-2/HCS1 1B domain-containing protein</fullName>
    </recommendedName>
</protein>
<dbReference type="Proteomes" id="UP001303889">
    <property type="component" value="Unassembled WGS sequence"/>
</dbReference>
<reference evidence="3" key="2">
    <citation type="submission" date="2023-05" db="EMBL/GenBank/DDBJ databases">
        <authorList>
            <consortium name="Lawrence Berkeley National Laboratory"/>
            <person name="Steindorff A."/>
            <person name="Hensen N."/>
            <person name="Bonometti L."/>
            <person name="Westerberg I."/>
            <person name="Brannstrom I.O."/>
            <person name="Guillou S."/>
            <person name="Cros-Aarteil S."/>
            <person name="Calhoun S."/>
            <person name="Haridas S."/>
            <person name="Kuo A."/>
            <person name="Mondo S."/>
            <person name="Pangilinan J."/>
            <person name="Riley R."/>
            <person name="Labutti K."/>
            <person name="Andreopoulos B."/>
            <person name="Lipzen A."/>
            <person name="Chen C."/>
            <person name="Yanf M."/>
            <person name="Daum C."/>
            <person name="Ng V."/>
            <person name="Clum A."/>
            <person name="Ohm R."/>
            <person name="Martin F."/>
            <person name="Silar P."/>
            <person name="Natvig D."/>
            <person name="Lalanne C."/>
            <person name="Gautier V."/>
            <person name="Ament-Velasquez S.L."/>
            <person name="Kruys A."/>
            <person name="Hutchinson M.I."/>
            <person name="Powell A.J."/>
            <person name="Barry K."/>
            <person name="Miller A.N."/>
            <person name="Grigoriev I.V."/>
            <person name="Debuchy R."/>
            <person name="Gladieux P."/>
            <person name="Thoren M.H."/>
            <person name="Johannesson H."/>
        </authorList>
    </citation>
    <scope>NUCLEOTIDE SEQUENCE</scope>
    <source>
        <strain evidence="3">CBS 103.79</strain>
    </source>
</reference>
<comment type="caution">
    <text evidence="3">The sequence shown here is derived from an EMBL/GenBank/DDBJ whole genome shotgun (WGS) entry which is preliminary data.</text>
</comment>
<feature type="domain" description="Helicase SMUBP-2/HCS1 1B" evidence="2">
    <location>
        <begin position="11"/>
        <end position="100"/>
    </location>
</feature>
<reference evidence="3" key="1">
    <citation type="journal article" date="2023" name="Mol. Phylogenet. Evol.">
        <title>Genome-scale phylogeny and comparative genomics of the fungal order Sordariales.</title>
        <authorList>
            <person name="Hensen N."/>
            <person name="Bonometti L."/>
            <person name="Westerberg I."/>
            <person name="Brannstrom I.O."/>
            <person name="Guillou S."/>
            <person name="Cros-Aarteil S."/>
            <person name="Calhoun S."/>
            <person name="Haridas S."/>
            <person name="Kuo A."/>
            <person name="Mondo S."/>
            <person name="Pangilinan J."/>
            <person name="Riley R."/>
            <person name="LaButti K."/>
            <person name="Andreopoulos B."/>
            <person name="Lipzen A."/>
            <person name="Chen C."/>
            <person name="Yan M."/>
            <person name="Daum C."/>
            <person name="Ng V."/>
            <person name="Clum A."/>
            <person name="Steindorff A."/>
            <person name="Ohm R.A."/>
            <person name="Martin F."/>
            <person name="Silar P."/>
            <person name="Natvig D.O."/>
            <person name="Lalanne C."/>
            <person name="Gautier V."/>
            <person name="Ament-Velasquez S.L."/>
            <person name="Kruys A."/>
            <person name="Hutchinson M.I."/>
            <person name="Powell A.J."/>
            <person name="Barry K."/>
            <person name="Miller A.N."/>
            <person name="Grigoriev I.V."/>
            <person name="Debuchy R."/>
            <person name="Gladieux P."/>
            <person name="Hiltunen Thoren M."/>
            <person name="Johannesson H."/>
        </authorList>
    </citation>
    <scope>NUCLEOTIDE SEQUENCE</scope>
    <source>
        <strain evidence="3">CBS 103.79</strain>
    </source>
</reference>
<dbReference type="InterPro" id="IPR048761">
    <property type="entry name" value="SMUBP-2_HCS1_1B"/>
</dbReference>
<organism evidence="3 4">
    <name type="scientific">Staphylotrichum tortipilum</name>
    <dbReference type="NCBI Taxonomy" id="2831512"/>
    <lineage>
        <taxon>Eukaryota</taxon>
        <taxon>Fungi</taxon>
        <taxon>Dikarya</taxon>
        <taxon>Ascomycota</taxon>
        <taxon>Pezizomycotina</taxon>
        <taxon>Sordariomycetes</taxon>
        <taxon>Sordariomycetidae</taxon>
        <taxon>Sordariales</taxon>
        <taxon>Chaetomiaceae</taxon>
        <taxon>Staphylotrichum</taxon>
    </lineage>
</organism>
<feature type="non-terminal residue" evidence="3">
    <location>
        <position position="110"/>
    </location>
</feature>